<gene>
    <name evidence="3" type="ORF">AB2U05_24540</name>
</gene>
<proteinExistence type="predicted"/>
<feature type="compositionally biased region" description="Low complexity" evidence="1">
    <location>
        <begin position="236"/>
        <end position="305"/>
    </location>
</feature>
<feature type="region of interest" description="Disordered" evidence="1">
    <location>
        <begin position="168"/>
        <end position="199"/>
    </location>
</feature>
<feature type="region of interest" description="Disordered" evidence="1">
    <location>
        <begin position="230"/>
        <end position="311"/>
    </location>
</feature>
<protein>
    <submittedName>
        <fullName evidence="3">Uncharacterized protein</fullName>
    </submittedName>
</protein>
<accession>A0AB39TQ43</accession>
<dbReference type="RefSeq" id="WP_369184270.1">
    <property type="nucleotide sequence ID" value="NZ_CP163445.1"/>
</dbReference>
<dbReference type="AlphaFoldDB" id="A0AB39TQ43"/>
<evidence type="ECO:0000313" key="3">
    <source>
        <dbReference type="EMBL" id="XDQ81412.1"/>
    </source>
</evidence>
<feature type="transmembrane region" description="Helical" evidence="2">
    <location>
        <begin position="37"/>
        <end position="65"/>
    </location>
</feature>
<keyword evidence="2" id="KW-0472">Membrane</keyword>
<name>A0AB39TQ43_9ACTN</name>
<dbReference type="EMBL" id="CP163445">
    <property type="protein sequence ID" value="XDQ81412.1"/>
    <property type="molecule type" value="Genomic_DNA"/>
</dbReference>
<evidence type="ECO:0000256" key="2">
    <source>
        <dbReference type="SAM" id="Phobius"/>
    </source>
</evidence>
<organism evidence="3">
    <name type="scientific">Streptomyces sp. Y1</name>
    <dbReference type="NCBI Taxonomy" id="3238634"/>
    <lineage>
        <taxon>Bacteria</taxon>
        <taxon>Bacillati</taxon>
        <taxon>Actinomycetota</taxon>
        <taxon>Actinomycetes</taxon>
        <taxon>Kitasatosporales</taxon>
        <taxon>Streptomycetaceae</taxon>
        <taxon>Streptomyces</taxon>
    </lineage>
</organism>
<sequence>MGIGYLLLYVALAVVALWLVAEVLLQNRAPLHWRLLALAGFLGVAAGMTLGSVVVIGAGAVLFAVGQTFVTLSVKRGYQAGWSLRKADGSLPGPLAKVPLLGALTGGAAVAAAAAAAEERVGEVGSVEEAAPDEVAQDVPEVERTAAFEPQGLAEDGVYAPGYYEQQPEAQPQAGQHQAGQHQDFQHQAGQHQDFQHQQQDPYAGAYQAGYDQQQWQTQQQPAYASYDQAYGGYPQQHQDLQHQQQDPYAGAYQAGYDQQQWQAQPQGWDQSAQQQWQPQQAVPQQAVPQQPGYDQHQHYGYQQQNTWQQG</sequence>
<keyword evidence="2" id="KW-0812">Transmembrane</keyword>
<feature type="transmembrane region" description="Helical" evidence="2">
    <location>
        <begin position="6"/>
        <end position="25"/>
    </location>
</feature>
<keyword evidence="2" id="KW-1133">Transmembrane helix</keyword>
<evidence type="ECO:0000256" key="1">
    <source>
        <dbReference type="SAM" id="MobiDB-lite"/>
    </source>
</evidence>
<reference evidence="3" key="1">
    <citation type="submission" date="2024-07" db="EMBL/GenBank/DDBJ databases">
        <authorList>
            <person name="Yu S.T."/>
        </authorList>
    </citation>
    <scope>NUCLEOTIDE SEQUENCE</scope>
    <source>
        <strain evidence="3">Y1</strain>
    </source>
</reference>